<keyword evidence="1" id="KW-0472">Membrane</keyword>
<dbReference type="AlphaFoldDB" id="A0A3T0D864"/>
<dbReference type="KEGG" id="ccha:ELD05_11665"/>
<protein>
    <submittedName>
        <fullName evidence="2">Uncharacterized protein</fullName>
    </submittedName>
</protein>
<name>A0A3T0D864_9FIRM</name>
<proteinExistence type="predicted"/>
<feature type="transmembrane region" description="Helical" evidence="1">
    <location>
        <begin position="33"/>
        <end position="58"/>
    </location>
</feature>
<accession>A0A3T0D864</accession>
<keyword evidence="3" id="KW-1185">Reference proteome</keyword>
<sequence>MSFQIYEERAKVLLGENFESISKQEQENICGGIAFLPIVTWFAASAMVSMSVSALKGLSDAVHLKHRKED</sequence>
<gene>
    <name evidence="2" type="ORF">ELD05_11665</name>
</gene>
<keyword evidence="1" id="KW-0812">Transmembrane</keyword>
<evidence type="ECO:0000313" key="2">
    <source>
        <dbReference type="EMBL" id="AZT91234.1"/>
    </source>
</evidence>
<reference evidence="2 3" key="1">
    <citation type="submission" date="2018-12" db="EMBL/GenBank/DDBJ databases">
        <title>Genome sequence from the cellulolytic species, Caldicellulosiruptor changbaiensis.</title>
        <authorList>
            <person name="Blumer-Schuette S.E."/>
            <person name="Mendoza C."/>
        </authorList>
    </citation>
    <scope>NUCLEOTIDE SEQUENCE [LARGE SCALE GENOMIC DNA]</scope>
    <source>
        <strain evidence="2 3">CBS-Z</strain>
    </source>
</reference>
<dbReference type="Proteomes" id="UP000282930">
    <property type="component" value="Chromosome"/>
</dbReference>
<dbReference type="RefSeq" id="WP_127352567.1">
    <property type="nucleotide sequence ID" value="NZ_CP034791.1"/>
</dbReference>
<organism evidence="2 3">
    <name type="scientific">Caldicellulosiruptor changbaiensis</name>
    <dbReference type="NCBI Taxonomy" id="1222016"/>
    <lineage>
        <taxon>Bacteria</taxon>
        <taxon>Bacillati</taxon>
        <taxon>Bacillota</taxon>
        <taxon>Bacillota incertae sedis</taxon>
        <taxon>Caldicellulosiruptorales</taxon>
        <taxon>Caldicellulosiruptoraceae</taxon>
        <taxon>Caldicellulosiruptor</taxon>
    </lineage>
</organism>
<evidence type="ECO:0000256" key="1">
    <source>
        <dbReference type="SAM" id="Phobius"/>
    </source>
</evidence>
<dbReference type="EMBL" id="CP034791">
    <property type="protein sequence ID" value="AZT91234.1"/>
    <property type="molecule type" value="Genomic_DNA"/>
</dbReference>
<keyword evidence="1" id="KW-1133">Transmembrane helix</keyword>
<evidence type="ECO:0000313" key="3">
    <source>
        <dbReference type="Proteomes" id="UP000282930"/>
    </source>
</evidence>